<dbReference type="InterPro" id="IPR041380">
    <property type="entry name" value="Acetyltransf_17"/>
</dbReference>
<dbReference type="SUPFAM" id="SSF55729">
    <property type="entry name" value="Acyl-CoA N-acyltransferases (Nat)"/>
    <property type="match status" value="1"/>
</dbReference>
<dbReference type="PANTHER" id="PTHR37817:SF1">
    <property type="entry name" value="N-ACETYLTRANSFERASE EIS"/>
    <property type="match status" value="1"/>
</dbReference>
<dbReference type="GO" id="GO:0034069">
    <property type="term" value="F:aminoglycoside N-acetyltransferase activity"/>
    <property type="evidence" value="ECO:0007669"/>
    <property type="project" value="TreeGrafter"/>
</dbReference>
<dbReference type="InterPro" id="IPR000182">
    <property type="entry name" value="GNAT_dom"/>
</dbReference>
<dbReference type="Gene3D" id="3.40.630.30">
    <property type="match status" value="2"/>
</dbReference>
<dbReference type="CDD" id="cd04301">
    <property type="entry name" value="NAT_SF"/>
    <property type="match status" value="1"/>
</dbReference>
<dbReference type="Gene3D" id="3.30.1050.10">
    <property type="entry name" value="SCP2 sterol-binding domain"/>
    <property type="match status" value="1"/>
</dbReference>
<dbReference type="Pfam" id="PF13527">
    <property type="entry name" value="Acetyltransf_9"/>
    <property type="match status" value="1"/>
</dbReference>
<organism evidence="2">
    <name type="scientific">uncultured Rubrobacteraceae bacterium</name>
    <dbReference type="NCBI Taxonomy" id="349277"/>
    <lineage>
        <taxon>Bacteria</taxon>
        <taxon>Bacillati</taxon>
        <taxon>Actinomycetota</taxon>
        <taxon>Rubrobacteria</taxon>
        <taxon>Rubrobacterales</taxon>
        <taxon>Rubrobacteraceae</taxon>
        <taxon>environmental samples</taxon>
    </lineage>
</organism>
<dbReference type="Pfam" id="PF17668">
    <property type="entry name" value="Acetyltransf_17"/>
    <property type="match status" value="1"/>
</dbReference>
<dbReference type="InterPro" id="IPR016181">
    <property type="entry name" value="Acyl_CoA_acyltransferase"/>
</dbReference>
<dbReference type="PROSITE" id="PS51186">
    <property type="entry name" value="GNAT"/>
    <property type="match status" value="1"/>
</dbReference>
<gene>
    <name evidence="2" type="ORF">AVDCRST_MAG02-2492</name>
</gene>
<dbReference type="SUPFAM" id="SSF55718">
    <property type="entry name" value="SCP-like"/>
    <property type="match status" value="1"/>
</dbReference>
<evidence type="ECO:0000313" key="2">
    <source>
        <dbReference type="EMBL" id="CAA9462054.1"/>
    </source>
</evidence>
<dbReference type="InterPro" id="IPR036527">
    <property type="entry name" value="SCP2_sterol-bd_dom_sf"/>
</dbReference>
<dbReference type="GO" id="GO:0030649">
    <property type="term" value="P:aminoglycoside antibiotic catabolic process"/>
    <property type="evidence" value="ECO:0007669"/>
    <property type="project" value="TreeGrafter"/>
</dbReference>
<dbReference type="EMBL" id="CADCVH010000080">
    <property type="protein sequence ID" value="CAA9462054.1"/>
    <property type="molecule type" value="Genomic_DNA"/>
</dbReference>
<feature type="domain" description="N-acetyltransferase" evidence="1">
    <location>
        <begin position="1"/>
        <end position="144"/>
    </location>
</feature>
<dbReference type="InterPro" id="IPR025559">
    <property type="entry name" value="Eis_dom"/>
</dbReference>
<dbReference type="InterPro" id="IPR051554">
    <property type="entry name" value="Acetyltransferase_Eis"/>
</dbReference>
<sequence length="392" mass="43810">MRLRTYREGDGEALARLMVAAFGDDVAHAREYFDPQQNPRLDPEQVHIIEEDGEARAGVAVLPMEVLVDEKPAAMGGVAAVMVHPAYRRRRYAGDLMRVAMEDMRSRGINLSLLSPFAHAFYRSFGYELATEAVEYTLEPTDLPTSPEQSNLRAYREEDLPAMMALLLAESRGHQLCALRSEAYWRKTLGRKDLEAAVYEAEGEVRGYLIYKMSNHQEGREPPRCLEVQELVAETTESRRGLVSFLAALDPDAFDIRHWTSREDRLHPYLQSSYVDAKIEPDQMLRLTDVEGALGHLNRKGSGPLVLEVADDVIPENAGEYTVGGGEVVRGAEAKDRASLDVRRLAQLYAGYLPARQLARHGLVETGSPAALDLLEELFPTGDPFLFAPDHF</sequence>
<keyword evidence="2" id="KW-0808">Transferase</keyword>
<dbReference type="PANTHER" id="PTHR37817">
    <property type="entry name" value="N-ACETYLTRANSFERASE EIS"/>
    <property type="match status" value="1"/>
</dbReference>
<dbReference type="AlphaFoldDB" id="A0A6J4RAC8"/>
<evidence type="ECO:0000259" key="1">
    <source>
        <dbReference type="PROSITE" id="PS51186"/>
    </source>
</evidence>
<proteinExistence type="predicted"/>
<reference evidence="2" key="1">
    <citation type="submission" date="2020-02" db="EMBL/GenBank/DDBJ databases">
        <authorList>
            <person name="Meier V. D."/>
        </authorList>
    </citation>
    <scope>NUCLEOTIDE SEQUENCE</scope>
    <source>
        <strain evidence="2">AVDCRST_MAG02</strain>
    </source>
</reference>
<name>A0A6J4RAC8_9ACTN</name>
<dbReference type="Pfam" id="PF13530">
    <property type="entry name" value="SCP2_2"/>
    <property type="match status" value="1"/>
</dbReference>
<protein>
    <submittedName>
        <fullName evidence="2">Acetyltransferase</fullName>
    </submittedName>
</protein>
<accession>A0A6J4RAC8</accession>